<feature type="domain" description="Thioredoxin" evidence="8">
    <location>
        <begin position="23"/>
        <end position="213"/>
    </location>
</feature>
<dbReference type="InterPro" id="IPR001853">
    <property type="entry name" value="DSBA-like_thioredoxin_dom"/>
</dbReference>
<evidence type="ECO:0000256" key="7">
    <source>
        <dbReference type="PIRNR" id="PIRNR001488"/>
    </source>
</evidence>
<comment type="similarity">
    <text evidence="2">Belongs to the thioredoxin family. DsbA subfamily.</text>
</comment>
<reference evidence="9 10" key="2">
    <citation type="submission" date="2024-01" db="EMBL/GenBank/DDBJ databases">
        <authorList>
            <person name="Xie X."/>
        </authorList>
    </citation>
    <scope>NUCLEOTIDE SEQUENCE [LARGE SCALE GENOMIC DNA]</scope>
    <source>
        <strain evidence="9">SCUT-1</strain>
    </source>
</reference>
<evidence type="ECO:0000256" key="4">
    <source>
        <dbReference type="ARBA" id="ARBA00022764"/>
    </source>
</evidence>
<dbReference type="PROSITE" id="PS51352">
    <property type="entry name" value="THIOREDOXIN_2"/>
    <property type="match status" value="1"/>
</dbReference>
<reference evidence="10" key="1">
    <citation type="submission" date="2023-07" db="EMBL/GenBank/DDBJ databases">
        <title>The carbon used by Thiothrix.</title>
        <authorList>
            <person name="Chen L."/>
        </authorList>
    </citation>
    <scope>NUCLEOTIDE SEQUENCE [LARGE SCALE GENOMIC DNA]</scope>
</reference>
<dbReference type="EMBL" id="JAYMYJ010000124">
    <property type="protein sequence ID" value="MEB4592152.1"/>
    <property type="molecule type" value="Genomic_DNA"/>
</dbReference>
<evidence type="ECO:0000256" key="2">
    <source>
        <dbReference type="ARBA" id="ARBA00005791"/>
    </source>
</evidence>
<dbReference type="InterPro" id="IPR036249">
    <property type="entry name" value="Thioredoxin-like_sf"/>
</dbReference>
<dbReference type="InterPro" id="IPR023205">
    <property type="entry name" value="DsbA/DsbL"/>
</dbReference>
<evidence type="ECO:0000256" key="6">
    <source>
        <dbReference type="ARBA" id="ARBA00023284"/>
    </source>
</evidence>
<evidence type="ECO:0000256" key="1">
    <source>
        <dbReference type="ARBA" id="ARBA00004418"/>
    </source>
</evidence>
<evidence type="ECO:0000259" key="8">
    <source>
        <dbReference type="PROSITE" id="PS51352"/>
    </source>
</evidence>
<dbReference type="PIRSF" id="PIRSF001488">
    <property type="entry name" value="Tdi_protein"/>
    <property type="match status" value="1"/>
</dbReference>
<keyword evidence="4 7" id="KW-0574">Periplasm</keyword>
<keyword evidence="6" id="KW-0676">Redox-active center</keyword>
<dbReference type="RefSeq" id="WP_324696281.1">
    <property type="nucleotide sequence ID" value="NZ_JAYMYJ010000124.1"/>
</dbReference>
<dbReference type="PROSITE" id="PS00194">
    <property type="entry name" value="THIOREDOXIN_1"/>
    <property type="match status" value="1"/>
</dbReference>
<keyword evidence="3" id="KW-0732">Signal</keyword>
<comment type="caution">
    <text evidence="9">The sequence shown here is derived from an EMBL/GenBank/DDBJ whole genome shotgun (WGS) entry which is preliminary data.</text>
</comment>
<comment type="subcellular location">
    <subcellularLocation>
        <location evidence="1 7">Periplasm</location>
    </subcellularLocation>
</comment>
<dbReference type="PANTHER" id="PTHR35891:SF3">
    <property type="entry name" value="THIOL:DISULFIDE INTERCHANGE PROTEIN DSBL"/>
    <property type="match status" value="1"/>
</dbReference>
<dbReference type="Gene3D" id="3.40.30.10">
    <property type="entry name" value="Glutaredoxin"/>
    <property type="match status" value="1"/>
</dbReference>
<evidence type="ECO:0000313" key="10">
    <source>
        <dbReference type="Proteomes" id="UP001308005"/>
    </source>
</evidence>
<dbReference type="InterPro" id="IPR013766">
    <property type="entry name" value="Thioredoxin_domain"/>
</dbReference>
<sequence>MKNVFGHTLGLVMTIVLVLTGCVPESGQADEFKEGTDYALISPPIPVQAPAGKVEVTELFWYGCPHCYHMEPTINKFLQHKPDNVVFQRVPATLSPRWTYHARLYYVGQLLDPDGSKRVHSKIFDAIQQQRRRIDNDEALTRFFTDLGFSTDQVNNALQSMELNAMMARADEVGQMSKADSVPLVIINGKYKTSPSMVGNEDKLLKVMDYLIKRETK</sequence>
<organism evidence="9 10">
    <name type="scientific">Candidatus Thiothrix phosphatis</name>
    <dbReference type="NCBI Taxonomy" id="3112415"/>
    <lineage>
        <taxon>Bacteria</taxon>
        <taxon>Pseudomonadati</taxon>
        <taxon>Pseudomonadota</taxon>
        <taxon>Gammaproteobacteria</taxon>
        <taxon>Thiotrichales</taxon>
        <taxon>Thiotrichaceae</taxon>
        <taxon>Thiothrix</taxon>
    </lineage>
</organism>
<dbReference type="InterPro" id="IPR017937">
    <property type="entry name" value="Thioredoxin_CS"/>
</dbReference>
<evidence type="ECO:0000313" key="9">
    <source>
        <dbReference type="EMBL" id="MEB4592152.1"/>
    </source>
</evidence>
<dbReference type="PANTHER" id="PTHR35891">
    <property type="entry name" value="THIOL:DISULFIDE INTERCHANGE PROTEIN DSBA"/>
    <property type="match status" value="1"/>
</dbReference>
<dbReference type="CDD" id="cd03019">
    <property type="entry name" value="DsbA_DsbA"/>
    <property type="match status" value="1"/>
</dbReference>
<dbReference type="Proteomes" id="UP001308005">
    <property type="component" value="Unassembled WGS sequence"/>
</dbReference>
<keyword evidence="10" id="KW-1185">Reference proteome</keyword>
<dbReference type="PROSITE" id="PS51257">
    <property type="entry name" value="PROKAR_LIPOPROTEIN"/>
    <property type="match status" value="1"/>
</dbReference>
<dbReference type="Pfam" id="PF01323">
    <property type="entry name" value="DSBA"/>
    <property type="match status" value="1"/>
</dbReference>
<name>A0ABU6CZ99_9GAMM</name>
<gene>
    <name evidence="9" type="ORF">VSS37_14265</name>
</gene>
<evidence type="ECO:0000256" key="3">
    <source>
        <dbReference type="ARBA" id="ARBA00022729"/>
    </source>
</evidence>
<evidence type="ECO:0000256" key="5">
    <source>
        <dbReference type="ARBA" id="ARBA00023157"/>
    </source>
</evidence>
<keyword evidence="5 7" id="KW-1015">Disulfide bond</keyword>
<dbReference type="InterPro" id="IPR050824">
    <property type="entry name" value="Thiol_disulfide_DsbA"/>
</dbReference>
<accession>A0ABU6CZ99</accession>
<dbReference type="SUPFAM" id="SSF52833">
    <property type="entry name" value="Thioredoxin-like"/>
    <property type="match status" value="1"/>
</dbReference>
<protein>
    <recommendedName>
        <fullName evidence="7">Thiol:disulfide interchange protein</fullName>
    </recommendedName>
</protein>
<proteinExistence type="inferred from homology"/>